<dbReference type="GO" id="GO:0045893">
    <property type="term" value="P:positive regulation of DNA-templated transcription"/>
    <property type="evidence" value="ECO:0007669"/>
    <property type="project" value="UniProtKB-ARBA"/>
</dbReference>
<evidence type="ECO:0000256" key="4">
    <source>
        <dbReference type="ARBA" id="ARBA00023163"/>
    </source>
</evidence>
<evidence type="ECO:0000256" key="2">
    <source>
        <dbReference type="ARBA" id="ARBA00023015"/>
    </source>
</evidence>
<name>A0A438ILZ5_VITVI</name>
<dbReference type="AlphaFoldDB" id="A0A438ILZ5"/>
<dbReference type="GO" id="GO:0003677">
    <property type="term" value="F:DNA binding"/>
    <property type="evidence" value="ECO:0007669"/>
    <property type="project" value="UniProtKB-KW"/>
</dbReference>
<comment type="caution">
    <text evidence="8">The sequence shown here is derived from an EMBL/GenBank/DDBJ whole genome shotgun (WGS) entry which is preliminary data.</text>
</comment>
<dbReference type="PRINTS" id="PR00404">
    <property type="entry name" value="MADSDOMAIN"/>
</dbReference>
<evidence type="ECO:0000256" key="1">
    <source>
        <dbReference type="ARBA" id="ARBA00004123"/>
    </source>
</evidence>
<dbReference type="PROSITE" id="PS50066">
    <property type="entry name" value="MADS_BOX_2"/>
    <property type="match status" value="1"/>
</dbReference>
<evidence type="ECO:0000256" key="5">
    <source>
        <dbReference type="ARBA" id="ARBA00023242"/>
    </source>
</evidence>
<dbReference type="PANTHER" id="PTHR11945">
    <property type="entry name" value="MADS BOX PROTEIN"/>
    <property type="match status" value="1"/>
</dbReference>
<keyword evidence="5" id="KW-0539">Nucleus</keyword>
<dbReference type="InterPro" id="IPR002100">
    <property type="entry name" value="TF_MADSbox"/>
</dbReference>
<dbReference type="EMBL" id="QGNW01000098">
    <property type="protein sequence ID" value="RVW97737.1"/>
    <property type="molecule type" value="Genomic_DNA"/>
</dbReference>
<dbReference type="Pfam" id="PF00319">
    <property type="entry name" value="SRF-TF"/>
    <property type="match status" value="1"/>
</dbReference>
<dbReference type="SMART" id="SM00432">
    <property type="entry name" value="MADS"/>
    <property type="match status" value="1"/>
</dbReference>
<keyword evidence="4" id="KW-0804">Transcription</keyword>
<feature type="region of interest" description="Disordered" evidence="6">
    <location>
        <begin position="72"/>
        <end position="101"/>
    </location>
</feature>
<feature type="compositionally biased region" description="Polar residues" evidence="6">
    <location>
        <begin position="72"/>
        <end position="92"/>
    </location>
</feature>
<sequence length="101" mass="11011">MGRRKIEIKKIESKDRLMVTFSKRRAGLFKKAQQLSQLSGATVAVLVFSPAGKPFTFSSGGNFDETIASFQGGQAPESTSQPLWEVKSQNPHPNLCGGKQI</sequence>
<organism evidence="8 9">
    <name type="scientific">Vitis vinifera</name>
    <name type="common">Grape</name>
    <dbReference type="NCBI Taxonomy" id="29760"/>
    <lineage>
        <taxon>Eukaryota</taxon>
        <taxon>Viridiplantae</taxon>
        <taxon>Streptophyta</taxon>
        <taxon>Embryophyta</taxon>
        <taxon>Tracheophyta</taxon>
        <taxon>Spermatophyta</taxon>
        <taxon>Magnoliopsida</taxon>
        <taxon>eudicotyledons</taxon>
        <taxon>Gunneridae</taxon>
        <taxon>Pentapetalae</taxon>
        <taxon>rosids</taxon>
        <taxon>Vitales</taxon>
        <taxon>Vitaceae</taxon>
        <taxon>Viteae</taxon>
        <taxon>Vitis</taxon>
    </lineage>
</organism>
<keyword evidence="3" id="KW-0238">DNA-binding</keyword>
<proteinExistence type="predicted"/>
<gene>
    <name evidence="8" type="primary">AGL70</name>
    <name evidence="8" type="ORF">CK203_028080</name>
</gene>
<reference evidence="8 9" key="1">
    <citation type="journal article" date="2018" name="PLoS Genet.">
        <title>Population sequencing reveals clonal diversity and ancestral inbreeding in the grapevine cultivar Chardonnay.</title>
        <authorList>
            <person name="Roach M.J."/>
            <person name="Johnson D.L."/>
            <person name="Bohlmann J."/>
            <person name="van Vuuren H.J."/>
            <person name="Jones S.J."/>
            <person name="Pretorius I.S."/>
            <person name="Schmidt S.A."/>
            <person name="Borneman A.R."/>
        </authorList>
    </citation>
    <scope>NUCLEOTIDE SEQUENCE [LARGE SCALE GENOMIC DNA]</scope>
    <source>
        <strain evidence="9">cv. Chardonnay</strain>
        <tissue evidence="8">Leaf</tissue>
    </source>
</reference>
<dbReference type="Proteomes" id="UP000288805">
    <property type="component" value="Unassembled WGS sequence"/>
</dbReference>
<dbReference type="InterPro" id="IPR036879">
    <property type="entry name" value="TF_MADSbox_sf"/>
</dbReference>
<dbReference type="SUPFAM" id="SSF55455">
    <property type="entry name" value="SRF-like"/>
    <property type="match status" value="1"/>
</dbReference>
<keyword evidence="2" id="KW-0805">Transcription regulation</keyword>
<evidence type="ECO:0000256" key="6">
    <source>
        <dbReference type="SAM" id="MobiDB-lite"/>
    </source>
</evidence>
<evidence type="ECO:0000256" key="3">
    <source>
        <dbReference type="ARBA" id="ARBA00023125"/>
    </source>
</evidence>
<dbReference type="GO" id="GO:0046983">
    <property type="term" value="F:protein dimerization activity"/>
    <property type="evidence" value="ECO:0007669"/>
    <property type="project" value="InterPro"/>
</dbReference>
<evidence type="ECO:0000313" key="8">
    <source>
        <dbReference type="EMBL" id="RVW97737.1"/>
    </source>
</evidence>
<evidence type="ECO:0000313" key="9">
    <source>
        <dbReference type="Proteomes" id="UP000288805"/>
    </source>
</evidence>
<feature type="domain" description="MADS-box" evidence="7">
    <location>
        <begin position="1"/>
        <end position="61"/>
    </location>
</feature>
<protein>
    <submittedName>
        <fullName evidence="8">Agamous-like MADS-box protein AGL70</fullName>
    </submittedName>
</protein>
<comment type="subcellular location">
    <subcellularLocation>
        <location evidence="1">Nucleus</location>
    </subcellularLocation>
</comment>
<accession>A0A438ILZ5</accession>
<dbReference type="PANTHER" id="PTHR11945:SF534">
    <property type="entry name" value="MYOCYTE-SPECIFIC ENHANCER FACTOR 2"/>
    <property type="match status" value="1"/>
</dbReference>
<evidence type="ECO:0000259" key="7">
    <source>
        <dbReference type="PROSITE" id="PS50066"/>
    </source>
</evidence>
<dbReference type="GO" id="GO:0005634">
    <property type="term" value="C:nucleus"/>
    <property type="evidence" value="ECO:0007669"/>
    <property type="project" value="UniProtKB-SubCell"/>
</dbReference>
<dbReference type="Gene3D" id="3.40.1810.10">
    <property type="entry name" value="Transcription factor, MADS-box"/>
    <property type="match status" value="1"/>
</dbReference>